<dbReference type="EMBL" id="CM016554">
    <property type="protein sequence ID" value="TKW28883.1"/>
    <property type="molecule type" value="Genomic_DNA"/>
</dbReference>
<evidence type="ECO:0000313" key="1">
    <source>
        <dbReference type="EMBL" id="TKW28883.1"/>
    </source>
</evidence>
<protein>
    <submittedName>
        <fullName evidence="1">Uncharacterized protein</fullName>
    </submittedName>
</protein>
<accession>A0A4U6VKY3</accession>
<dbReference type="AlphaFoldDB" id="A0A4U6VKY3"/>
<gene>
    <name evidence="1" type="ORF">SEVIR_3G358750v2</name>
</gene>
<keyword evidence="2" id="KW-1185">Reference proteome</keyword>
<evidence type="ECO:0000313" key="2">
    <source>
        <dbReference type="Proteomes" id="UP000298652"/>
    </source>
</evidence>
<sequence length="81" mass="9089">MLIWLLQPAIAMSNSSAPSPELCDWEEWNIMLSYSSFCNCSWLCKALSLTPENKTVLTVAAVRFGHNMDLRPVGRNLALKC</sequence>
<dbReference type="Proteomes" id="UP000298652">
    <property type="component" value="Chromosome 3"/>
</dbReference>
<organism evidence="1 2">
    <name type="scientific">Setaria viridis</name>
    <name type="common">Green bristlegrass</name>
    <name type="synonym">Setaria italica subsp. viridis</name>
    <dbReference type="NCBI Taxonomy" id="4556"/>
    <lineage>
        <taxon>Eukaryota</taxon>
        <taxon>Viridiplantae</taxon>
        <taxon>Streptophyta</taxon>
        <taxon>Embryophyta</taxon>
        <taxon>Tracheophyta</taxon>
        <taxon>Spermatophyta</taxon>
        <taxon>Magnoliopsida</taxon>
        <taxon>Liliopsida</taxon>
        <taxon>Poales</taxon>
        <taxon>Poaceae</taxon>
        <taxon>PACMAD clade</taxon>
        <taxon>Panicoideae</taxon>
        <taxon>Panicodae</taxon>
        <taxon>Paniceae</taxon>
        <taxon>Cenchrinae</taxon>
        <taxon>Setaria</taxon>
    </lineage>
</organism>
<reference evidence="1" key="1">
    <citation type="submission" date="2019-03" db="EMBL/GenBank/DDBJ databases">
        <title>WGS assembly of Setaria viridis.</title>
        <authorList>
            <person name="Huang P."/>
            <person name="Jenkins J."/>
            <person name="Grimwood J."/>
            <person name="Barry K."/>
            <person name="Healey A."/>
            <person name="Mamidi S."/>
            <person name="Sreedasyam A."/>
            <person name="Shu S."/>
            <person name="Feldman M."/>
            <person name="Wu J."/>
            <person name="Yu Y."/>
            <person name="Chen C."/>
            <person name="Johnson J."/>
            <person name="Rokhsar D."/>
            <person name="Baxter I."/>
            <person name="Schmutz J."/>
            <person name="Brutnell T."/>
            <person name="Kellogg E."/>
        </authorList>
    </citation>
    <scope>NUCLEOTIDE SEQUENCE [LARGE SCALE GENOMIC DNA]</scope>
</reference>
<name>A0A4U6VKY3_SETVI</name>
<proteinExistence type="predicted"/>
<dbReference type="Gramene" id="TKW28883">
    <property type="protein sequence ID" value="TKW28883"/>
    <property type="gene ID" value="SEVIR_3G358750v2"/>
</dbReference>